<dbReference type="PANTHER" id="PTHR32063:SF4">
    <property type="entry name" value="SLR6043 PROTEIN"/>
    <property type="match status" value="1"/>
</dbReference>
<dbReference type="eggNOG" id="COG3696">
    <property type="taxonomic scope" value="Bacteria"/>
</dbReference>
<keyword evidence="1" id="KW-0472">Membrane</keyword>
<dbReference type="HOGENOM" id="CLU_002755_1_2_11"/>
<dbReference type="SUPFAM" id="SSF82866">
    <property type="entry name" value="Multidrug efflux transporter AcrB transmembrane domain"/>
    <property type="match status" value="2"/>
</dbReference>
<dbReference type="InterPro" id="IPR027463">
    <property type="entry name" value="AcrB_DN_DC_subdom"/>
</dbReference>
<dbReference type="EMBL" id="CP001736">
    <property type="protein sequence ID" value="ADB32575.1"/>
    <property type="molecule type" value="Genomic_DNA"/>
</dbReference>
<feature type="transmembrane region" description="Helical" evidence="1">
    <location>
        <begin position="972"/>
        <end position="991"/>
    </location>
</feature>
<feature type="transmembrane region" description="Helical" evidence="1">
    <location>
        <begin position="486"/>
        <end position="509"/>
    </location>
</feature>
<dbReference type="PANTHER" id="PTHR32063">
    <property type="match status" value="1"/>
</dbReference>
<feature type="transmembrane region" description="Helical" evidence="1">
    <location>
        <begin position="543"/>
        <end position="563"/>
    </location>
</feature>
<dbReference type="Gene3D" id="1.20.1640.10">
    <property type="entry name" value="Multidrug efflux transporter AcrB transmembrane domain"/>
    <property type="match status" value="2"/>
</dbReference>
<keyword evidence="3" id="KW-1185">Reference proteome</keyword>
<accession>D2PLZ5</accession>
<name>D2PLZ5_KRIFD</name>
<dbReference type="Gene3D" id="3.30.70.1440">
    <property type="entry name" value="Multidrug efflux transporter AcrB pore domain"/>
    <property type="match status" value="1"/>
</dbReference>
<dbReference type="GO" id="GO:0042910">
    <property type="term" value="F:xenobiotic transmembrane transporter activity"/>
    <property type="evidence" value="ECO:0007669"/>
    <property type="project" value="TreeGrafter"/>
</dbReference>
<dbReference type="AlphaFoldDB" id="D2PLZ5"/>
<feature type="transmembrane region" description="Helical" evidence="1">
    <location>
        <begin position="922"/>
        <end position="942"/>
    </location>
</feature>
<sequence>MRWIVASSLKFRFLVVALTAFLMFFGVQQLGRSAVDVFPEFAPPKVEVHTIAIGLGPTEVEELITVPMEQSLNAIPGVETVRSRSVEQLSQVVLLFAEGTDLLEARQLVAERLASITPTLPTWAAPPVMLQPLSATSRVLKIGLSPADPSIDMMDLSMTAYWKIRARLLQVPGVANVPIWGERLEMLQVQADPARMAQQKVTLETVMTATADALDAGLQQYSDGNFIGRGGFLDGTEQRLGIRHMPPIVDHDHLAGLPIVTADGRQIRLRDVADLERDHQPLIGDAVINQGDGLMLIVEKLPWANTLDVTRGVEQALAEMRPGLQGIAIDSTIFRPATFIEDAIDNLTRSLILGALLMIAMLALFLYSWRTALISVVAIPLSLLAALLILTARGTTINTMVLAGFVIALGDIVDDAIIGVENIVRRLRQHRSEGSTRSTAKIILEAVLEVRSAIVYATLIEVVAILPIFMLAGLSGSFFRPLALSYALALLASMLVALTVTPALALIFFRNPRSLEQRESPVVPPLKRGYDKILTRLVKRPRFGYVAVALTTVLGLILLPLLGQSLLPNFKERDFLMHWLGKPDISLQEEVRTSKAVNAELLTIPGVRNAGSHIGNALLGDEPHGVYFGENWISVDPSVDYDETVASVRGVVDGYPGVFRDVLTYLKERIREVLTGSSDPITIRIFGQDLEQLRSKAEEINRLVGEVDGVGKHSVDFQDAIPQIRVEVDLAAAQRHGLKPGDVRRAAAWLMAGEEAGDVYTAGKAYDVQLWTPPDKRRSVTDLENLLIDKPGGGQVRLKDVTEISIVSVPNVVQHEDLFRNIDVGAELDGSRDLGSVVADIEDRLAQVEMPLEFRAEMLGEYTERQAAQQRLLIYAIAAAVGILLLLQASYRSWRLAMMTFVTLPVALVGGVIAAYAGSRVISLGSLVGFLTVFGIVARNGIMLISHCQHLEREEGVPFGPELVIRGATERLVPILMTVLTTGLALIPLLASGSIPGQEIEHPMAVVILGGLITATLLNLFVVPAFYLRFAKSRRQRREEAEPAPV</sequence>
<feature type="transmembrane region" description="Helical" evidence="1">
    <location>
        <begin position="896"/>
        <end position="916"/>
    </location>
</feature>
<dbReference type="Proteomes" id="UP000007967">
    <property type="component" value="Chromosome"/>
</dbReference>
<dbReference type="SUPFAM" id="SSF82714">
    <property type="entry name" value="Multidrug efflux transporter AcrB TolC docking domain, DN and DC subdomains"/>
    <property type="match status" value="2"/>
</dbReference>
<dbReference type="Gene3D" id="3.30.70.1320">
    <property type="entry name" value="Multidrug efflux transporter AcrB pore domain like"/>
    <property type="match status" value="1"/>
</dbReference>
<evidence type="ECO:0000313" key="3">
    <source>
        <dbReference type="Proteomes" id="UP000007967"/>
    </source>
</evidence>
<dbReference type="GO" id="GO:0005886">
    <property type="term" value="C:plasma membrane"/>
    <property type="evidence" value="ECO:0007669"/>
    <property type="project" value="TreeGrafter"/>
</dbReference>
<protein>
    <submittedName>
        <fullName evidence="2">Acriflavin resistance protein</fullName>
    </submittedName>
</protein>
<dbReference type="OrthoDB" id="3306666at2"/>
<dbReference type="PRINTS" id="PR00702">
    <property type="entry name" value="ACRIFLAVINRP"/>
</dbReference>
<feature type="transmembrane region" description="Helical" evidence="1">
    <location>
        <begin position="397"/>
        <end position="420"/>
    </location>
</feature>
<proteinExistence type="predicted"/>
<feature type="transmembrane region" description="Helical" evidence="1">
    <location>
        <begin position="453"/>
        <end position="474"/>
    </location>
</feature>
<gene>
    <name evidence="2" type="ordered locus">Kfla_3517</name>
</gene>
<keyword evidence="1" id="KW-1133">Transmembrane helix</keyword>
<dbReference type="Pfam" id="PF00873">
    <property type="entry name" value="ACR_tran"/>
    <property type="match status" value="1"/>
</dbReference>
<feature type="transmembrane region" description="Helical" evidence="1">
    <location>
        <begin position="1003"/>
        <end position="1028"/>
    </location>
</feature>
<dbReference type="RefSeq" id="WP_012921131.1">
    <property type="nucleotide sequence ID" value="NC_013729.1"/>
</dbReference>
<dbReference type="KEGG" id="kfl:Kfla_3517"/>
<dbReference type="STRING" id="479435.Kfla_3517"/>
<feature type="transmembrane region" description="Helical" evidence="1">
    <location>
        <begin position="372"/>
        <end position="391"/>
    </location>
</feature>
<keyword evidence="1" id="KW-0812">Transmembrane</keyword>
<feature type="transmembrane region" description="Helical" evidence="1">
    <location>
        <begin position="347"/>
        <end position="367"/>
    </location>
</feature>
<organism evidence="2 3">
    <name type="scientific">Kribbella flavida (strain DSM 17836 / JCM 10339 / NBRC 14399)</name>
    <dbReference type="NCBI Taxonomy" id="479435"/>
    <lineage>
        <taxon>Bacteria</taxon>
        <taxon>Bacillati</taxon>
        <taxon>Actinomycetota</taxon>
        <taxon>Actinomycetes</taxon>
        <taxon>Propionibacteriales</taxon>
        <taxon>Kribbellaceae</taxon>
        <taxon>Kribbella</taxon>
    </lineage>
</organism>
<dbReference type="InterPro" id="IPR001036">
    <property type="entry name" value="Acrflvin-R"/>
</dbReference>
<dbReference type="Gene3D" id="3.30.70.1430">
    <property type="entry name" value="Multidrug efflux transporter AcrB pore domain"/>
    <property type="match status" value="2"/>
</dbReference>
<reference evidence="3" key="1">
    <citation type="submission" date="2009-09" db="EMBL/GenBank/DDBJ databases">
        <title>The complete genome of Kribbella flavida DSM 17836.</title>
        <authorList>
            <consortium name="US DOE Joint Genome Institute (JGI-PGF)"/>
            <person name="Lucas S."/>
            <person name="Copeland A."/>
            <person name="Lapidus A."/>
            <person name="Glavina del Rio T."/>
            <person name="Dalin E."/>
            <person name="Tice H."/>
            <person name="Bruce D."/>
            <person name="Goodwin L."/>
            <person name="Pitluck S."/>
            <person name="Kyrpides N."/>
            <person name="Mavromatis K."/>
            <person name="Ivanova N."/>
            <person name="Saunders E."/>
            <person name="Brettin T."/>
            <person name="Detter J.C."/>
            <person name="Han C."/>
            <person name="Larimer F."/>
            <person name="Land M."/>
            <person name="Hauser L."/>
            <person name="Markowitz V."/>
            <person name="Cheng J.-F."/>
            <person name="Hugenholtz P."/>
            <person name="Woyke T."/>
            <person name="Wu D."/>
            <person name="Pukall R."/>
            <person name="Klenk H.-P."/>
            <person name="Eisen J.A."/>
        </authorList>
    </citation>
    <scope>NUCLEOTIDE SEQUENCE [LARGE SCALE GENOMIC DNA]</scope>
    <source>
        <strain evidence="3">DSM 17836 / JCM 10339 / NBRC 14399</strain>
    </source>
</reference>
<reference evidence="2 3" key="2">
    <citation type="journal article" date="2010" name="Stand. Genomic Sci.">
        <title>Complete genome sequence of Kribbella flavida type strain (IFO 14399).</title>
        <authorList>
            <person name="Pukall R."/>
            <person name="Lapidus A."/>
            <person name="Glavina Del Rio T."/>
            <person name="Copeland A."/>
            <person name="Tice H."/>
            <person name="Cheng J.-F."/>
            <person name="Lucas S."/>
            <person name="Chen F."/>
            <person name="Nolan M."/>
            <person name="LaButti K."/>
            <person name="Pati A."/>
            <person name="Ivanova N."/>
            <person name="Mavrommatis K."/>
            <person name="Mikhailova N."/>
            <person name="Pitluck S."/>
            <person name="Bruce D."/>
            <person name="Goodwin L."/>
            <person name="Land M."/>
            <person name="Hauser L."/>
            <person name="Chang Y.-J."/>
            <person name="Jeffries C.D."/>
            <person name="Chen A."/>
            <person name="Palaniappan K."/>
            <person name="Chain P."/>
            <person name="Rohde M."/>
            <person name="Goeker M."/>
            <person name="Bristow J."/>
            <person name="Eisen J.A."/>
            <person name="Markowitz V."/>
            <person name="Hugenholtz P."/>
            <person name="Kyrpides N.C."/>
            <person name="Klenk H.-P."/>
            <person name="Brettin T."/>
        </authorList>
    </citation>
    <scope>NUCLEOTIDE SEQUENCE [LARGE SCALE GENOMIC DNA]</scope>
    <source>
        <strain evidence="3">DSM 17836 / JCM 10339 / NBRC 14399</strain>
    </source>
</reference>
<evidence type="ECO:0000313" key="2">
    <source>
        <dbReference type="EMBL" id="ADB32575.1"/>
    </source>
</evidence>
<feature type="transmembrane region" description="Helical" evidence="1">
    <location>
        <begin position="872"/>
        <end position="889"/>
    </location>
</feature>
<dbReference type="Gene3D" id="3.30.2090.10">
    <property type="entry name" value="Multidrug efflux transporter AcrB TolC docking domain, DN and DC subdomains"/>
    <property type="match status" value="2"/>
</dbReference>
<dbReference type="SUPFAM" id="SSF82693">
    <property type="entry name" value="Multidrug efflux transporter AcrB pore domain, PN1, PN2, PC1 and PC2 subdomains"/>
    <property type="match status" value="2"/>
</dbReference>
<evidence type="ECO:0000256" key="1">
    <source>
        <dbReference type="SAM" id="Phobius"/>
    </source>
</evidence>